<dbReference type="EMBL" id="KN831978">
    <property type="protein sequence ID" value="KIO03039.1"/>
    <property type="molecule type" value="Genomic_DNA"/>
</dbReference>
<gene>
    <name evidence="1" type="ORF">M404DRAFT_631262</name>
</gene>
<dbReference type="AlphaFoldDB" id="A0A0C3P6N8"/>
<reference evidence="1 2" key="1">
    <citation type="submission" date="2014-04" db="EMBL/GenBank/DDBJ databases">
        <authorList>
            <consortium name="DOE Joint Genome Institute"/>
            <person name="Kuo A."/>
            <person name="Kohler A."/>
            <person name="Costa M.D."/>
            <person name="Nagy L.G."/>
            <person name="Floudas D."/>
            <person name="Copeland A."/>
            <person name="Barry K.W."/>
            <person name="Cichocki N."/>
            <person name="Veneault-Fourrey C."/>
            <person name="LaButti K."/>
            <person name="Lindquist E.A."/>
            <person name="Lipzen A."/>
            <person name="Lundell T."/>
            <person name="Morin E."/>
            <person name="Murat C."/>
            <person name="Sun H."/>
            <person name="Tunlid A."/>
            <person name="Henrissat B."/>
            <person name="Grigoriev I.V."/>
            <person name="Hibbett D.S."/>
            <person name="Martin F."/>
            <person name="Nordberg H.P."/>
            <person name="Cantor M.N."/>
            <person name="Hua S.X."/>
        </authorList>
    </citation>
    <scope>NUCLEOTIDE SEQUENCE [LARGE SCALE GENOMIC DNA]</scope>
    <source>
        <strain evidence="1 2">Marx 270</strain>
    </source>
</reference>
<keyword evidence="2" id="KW-1185">Reference proteome</keyword>
<name>A0A0C3P6N8_PISTI</name>
<organism evidence="1 2">
    <name type="scientific">Pisolithus tinctorius Marx 270</name>
    <dbReference type="NCBI Taxonomy" id="870435"/>
    <lineage>
        <taxon>Eukaryota</taxon>
        <taxon>Fungi</taxon>
        <taxon>Dikarya</taxon>
        <taxon>Basidiomycota</taxon>
        <taxon>Agaricomycotina</taxon>
        <taxon>Agaricomycetes</taxon>
        <taxon>Agaricomycetidae</taxon>
        <taxon>Boletales</taxon>
        <taxon>Sclerodermatineae</taxon>
        <taxon>Pisolithaceae</taxon>
        <taxon>Pisolithus</taxon>
    </lineage>
</organism>
<dbReference type="HOGENOM" id="CLU_1845915_0_0_1"/>
<dbReference type="Proteomes" id="UP000054217">
    <property type="component" value="Unassembled WGS sequence"/>
</dbReference>
<evidence type="ECO:0000313" key="2">
    <source>
        <dbReference type="Proteomes" id="UP000054217"/>
    </source>
</evidence>
<protein>
    <submittedName>
        <fullName evidence="1">Uncharacterized protein</fullName>
    </submittedName>
</protein>
<sequence length="139" mass="15369">MVAPLAPSLAFGFLGISLERRVCTYSSQLSRRLDCQVLLPEYGFREAGRGLPSGHQHRPDHVCRVIQVQSGPRPRGRRSRALAVPCCPAIHAATSLRRYYGRFTRTTALLLRRIVGSRLPASGNFSQRCNTAPLADTPQ</sequence>
<proteinExistence type="predicted"/>
<dbReference type="InParanoid" id="A0A0C3P6N8"/>
<accession>A0A0C3P6N8</accession>
<evidence type="ECO:0000313" key="1">
    <source>
        <dbReference type="EMBL" id="KIO03039.1"/>
    </source>
</evidence>
<reference evidence="2" key="2">
    <citation type="submission" date="2015-01" db="EMBL/GenBank/DDBJ databases">
        <title>Evolutionary Origins and Diversification of the Mycorrhizal Mutualists.</title>
        <authorList>
            <consortium name="DOE Joint Genome Institute"/>
            <consortium name="Mycorrhizal Genomics Consortium"/>
            <person name="Kohler A."/>
            <person name="Kuo A."/>
            <person name="Nagy L.G."/>
            <person name="Floudas D."/>
            <person name="Copeland A."/>
            <person name="Barry K.W."/>
            <person name="Cichocki N."/>
            <person name="Veneault-Fourrey C."/>
            <person name="LaButti K."/>
            <person name="Lindquist E.A."/>
            <person name="Lipzen A."/>
            <person name="Lundell T."/>
            <person name="Morin E."/>
            <person name="Murat C."/>
            <person name="Riley R."/>
            <person name="Ohm R."/>
            <person name="Sun H."/>
            <person name="Tunlid A."/>
            <person name="Henrissat B."/>
            <person name="Grigoriev I.V."/>
            <person name="Hibbett D.S."/>
            <person name="Martin F."/>
        </authorList>
    </citation>
    <scope>NUCLEOTIDE SEQUENCE [LARGE SCALE GENOMIC DNA]</scope>
    <source>
        <strain evidence="2">Marx 270</strain>
    </source>
</reference>